<evidence type="ECO:0008006" key="3">
    <source>
        <dbReference type="Google" id="ProtNLM"/>
    </source>
</evidence>
<organism evidence="1 2">
    <name type="scientific">Bacillus spongiae</name>
    <dbReference type="NCBI Taxonomy" id="2683610"/>
    <lineage>
        <taxon>Bacteria</taxon>
        <taxon>Bacillati</taxon>
        <taxon>Bacillota</taxon>
        <taxon>Bacilli</taxon>
        <taxon>Bacillales</taxon>
        <taxon>Bacillaceae</taxon>
        <taxon>Bacillus</taxon>
    </lineage>
</organism>
<accession>A0ABU8HHD9</accession>
<proteinExistence type="predicted"/>
<protein>
    <recommendedName>
        <fullName evidence="3">ABM domain-containing protein</fullName>
    </recommendedName>
</protein>
<dbReference type="Proteomes" id="UP001312865">
    <property type="component" value="Unassembled WGS sequence"/>
</dbReference>
<name>A0ABU8HHD9_9BACI</name>
<comment type="caution">
    <text evidence="1">The sequence shown here is derived from an EMBL/GenBank/DDBJ whole genome shotgun (WGS) entry which is preliminary data.</text>
</comment>
<gene>
    <name evidence="1" type="ORF">WAK64_16715</name>
</gene>
<dbReference type="RefSeq" id="WP_336588140.1">
    <property type="nucleotide sequence ID" value="NZ_JBBAXC010000015.1"/>
</dbReference>
<evidence type="ECO:0000313" key="1">
    <source>
        <dbReference type="EMBL" id="MEI5908692.1"/>
    </source>
</evidence>
<sequence length="107" mass="13038">MFVKIYQYHIQKEKEEEYLSIQEKAGEIYAKHIDLHTLYFKSKENDTKWLEINCYKDQDTYNKSIELINKQIEIQKLFKSFQSVLVSEKSEILEEDFIKIKEKCTFK</sequence>
<evidence type="ECO:0000313" key="2">
    <source>
        <dbReference type="Proteomes" id="UP001312865"/>
    </source>
</evidence>
<reference evidence="1 2" key="1">
    <citation type="journal article" date="2018" name="J. Microbiol.">
        <title>Bacillus spongiae sp. nov., isolated from sponge of Jeju Island.</title>
        <authorList>
            <person name="Lee G.E."/>
            <person name="Im W.T."/>
            <person name="Park J.S."/>
        </authorList>
    </citation>
    <scope>NUCLEOTIDE SEQUENCE [LARGE SCALE GENOMIC DNA]</scope>
    <source>
        <strain evidence="1 2">135PIL107-10</strain>
    </source>
</reference>
<keyword evidence="2" id="KW-1185">Reference proteome</keyword>
<dbReference type="EMBL" id="JBBAXC010000015">
    <property type="protein sequence ID" value="MEI5908692.1"/>
    <property type="molecule type" value="Genomic_DNA"/>
</dbReference>